<comment type="caution">
    <text evidence="2">The sequence shown here is derived from an EMBL/GenBank/DDBJ whole genome shotgun (WGS) entry which is preliminary data.</text>
</comment>
<feature type="non-terminal residue" evidence="2">
    <location>
        <position position="1"/>
    </location>
</feature>
<evidence type="ECO:0000256" key="1">
    <source>
        <dbReference type="SAM" id="MobiDB-lite"/>
    </source>
</evidence>
<evidence type="ECO:0000313" key="2">
    <source>
        <dbReference type="EMBL" id="MCI82368.1"/>
    </source>
</evidence>
<protein>
    <submittedName>
        <fullName evidence="2">Uncharacterized protein</fullName>
    </submittedName>
</protein>
<proteinExistence type="predicted"/>
<organism evidence="2 3">
    <name type="scientific">Trifolium medium</name>
    <dbReference type="NCBI Taxonomy" id="97028"/>
    <lineage>
        <taxon>Eukaryota</taxon>
        <taxon>Viridiplantae</taxon>
        <taxon>Streptophyta</taxon>
        <taxon>Embryophyta</taxon>
        <taxon>Tracheophyta</taxon>
        <taxon>Spermatophyta</taxon>
        <taxon>Magnoliopsida</taxon>
        <taxon>eudicotyledons</taxon>
        <taxon>Gunneridae</taxon>
        <taxon>Pentapetalae</taxon>
        <taxon>rosids</taxon>
        <taxon>fabids</taxon>
        <taxon>Fabales</taxon>
        <taxon>Fabaceae</taxon>
        <taxon>Papilionoideae</taxon>
        <taxon>50 kb inversion clade</taxon>
        <taxon>NPAAA clade</taxon>
        <taxon>Hologalegina</taxon>
        <taxon>IRL clade</taxon>
        <taxon>Trifolieae</taxon>
        <taxon>Trifolium</taxon>
    </lineage>
</organism>
<dbReference type="EMBL" id="LXQA011041607">
    <property type="protein sequence ID" value="MCI82368.1"/>
    <property type="molecule type" value="Genomic_DNA"/>
</dbReference>
<dbReference type="AlphaFoldDB" id="A0A392V247"/>
<accession>A0A392V247</accession>
<sequence>AKQFHLSGIRDELGMSTRPSGKEHVGNVRDGVDDLGHVILGRPRRPSRGDLGQL</sequence>
<keyword evidence="3" id="KW-1185">Reference proteome</keyword>
<feature type="region of interest" description="Disordered" evidence="1">
    <location>
        <begin position="1"/>
        <end position="30"/>
    </location>
</feature>
<dbReference type="Proteomes" id="UP000265520">
    <property type="component" value="Unassembled WGS sequence"/>
</dbReference>
<reference evidence="2 3" key="1">
    <citation type="journal article" date="2018" name="Front. Plant Sci.">
        <title>Red Clover (Trifolium pratense) and Zigzag Clover (T. medium) - A Picture of Genomic Similarities and Differences.</title>
        <authorList>
            <person name="Dluhosova J."/>
            <person name="Istvanek J."/>
            <person name="Nedelnik J."/>
            <person name="Repkova J."/>
        </authorList>
    </citation>
    <scope>NUCLEOTIDE SEQUENCE [LARGE SCALE GENOMIC DNA]</scope>
    <source>
        <strain evidence="3">cv. 10/8</strain>
        <tissue evidence="2">Leaf</tissue>
    </source>
</reference>
<name>A0A392V247_9FABA</name>
<evidence type="ECO:0000313" key="3">
    <source>
        <dbReference type="Proteomes" id="UP000265520"/>
    </source>
</evidence>
<feature type="compositionally biased region" description="Basic and acidic residues" evidence="1">
    <location>
        <begin position="20"/>
        <end position="30"/>
    </location>
</feature>